<dbReference type="OrthoDB" id="5820827at2759"/>
<reference evidence="2 3" key="2">
    <citation type="submission" date="2018-11" db="EMBL/GenBank/DDBJ databases">
        <authorList>
            <consortium name="Pathogen Informatics"/>
        </authorList>
    </citation>
    <scope>NUCLEOTIDE SEQUENCE [LARGE SCALE GENOMIC DNA]</scope>
</reference>
<dbReference type="WBParaSite" id="TCLT_0000895301-mRNA-1">
    <property type="protein sequence ID" value="TCLT_0000895301-mRNA-1"/>
    <property type="gene ID" value="TCLT_0000895301"/>
</dbReference>
<reference evidence="4" key="1">
    <citation type="submission" date="2017-02" db="UniProtKB">
        <authorList>
            <consortium name="WormBaseParasite"/>
        </authorList>
    </citation>
    <scope>IDENTIFICATION</scope>
</reference>
<dbReference type="EMBL" id="UYYF01004706">
    <property type="protein sequence ID" value="VDN06534.1"/>
    <property type="molecule type" value="Genomic_DNA"/>
</dbReference>
<gene>
    <name evidence="2" type="ORF">TCLT_LOCUS8942</name>
</gene>
<evidence type="ECO:0000256" key="1">
    <source>
        <dbReference type="SAM" id="MobiDB-lite"/>
    </source>
</evidence>
<proteinExistence type="predicted"/>
<evidence type="ECO:0000313" key="2">
    <source>
        <dbReference type="EMBL" id="VDN06534.1"/>
    </source>
</evidence>
<protein>
    <submittedName>
        <fullName evidence="4">EFTUD2 domain-containing protein</fullName>
    </submittedName>
</protein>
<name>A0A0N5D7B3_THECL</name>
<evidence type="ECO:0000313" key="4">
    <source>
        <dbReference type="WBParaSite" id="TCLT_0000895301-mRNA-1"/>
    </source>
</evidence>
<dbReference type="AlphaFoldDB" id="A0A0N5D7B3"/>
<sequence>MDGFAVDDIERYCNVEMISTALKEECESPGDSECDEEMELDSINSQISSDVPFSDDDGSDEDEYPEFIRNGGESAIESESYDFAVMDTERDALYPNRKRKVNKS</sequence>
<organism evidence="4">
    <name type="scientific">Thelazia callipaeda</name>
    <name type="common">Oriental eyeworm</name>
    <name type="synonym">Parasitic nematode</name>
    <dbReference type="NCBI Taxonomy" id="103827"/>
    <lineage>
        <taxon>Eukaryota</taxon>
        <taxon>Metazoa</taxon>
        <taxon>Ecdysozoa</taxon>
        <taxon>Nematoda</taxon>
        <taxon>Chromadorea</taxon>
        <taxon>Rhabditida</taxon>
        <taxon>Spirurina</taxon>
        <taxon>Spiruromorpha</taxon>
        <taxon>Thelazioidea</taxon>
        <taxon>Thelaziidae</taxon>
        <taxon>Thelazia</taxon>
    </lineage>
</organism>
<feature type="region of interest" description="Disordered" evidence="1">
    <location>
        <begin position="42"/>
        <end position="64"/>
    </location>
</feature>
<keyword evidence="3" id="KW-1185">Reference proteome</keyword>
<feature type="compositionally biased region" description="Acidic residues" evidence="1">
    <location>
        <begin position="53"/>
        <end position="64"/>
    </location>
</feature>
<accession>A0A0N5D7B3</accession>
<evidence type="ECO:0000313" key="3">
    <source>
        <dbReference type="Proteomes" id="UP000276776"/>
    </source>
</evidence>
<dbReference type="Proteomes" id="UP000276776">
    <property type="component" value="Unassembled WGS sequence"/>
</dbReference>
<feature type="compositionally biased region" description="Polar residues" evidence="1">
    <location>
        <begin position="42"/>
        <end position="51"/>
    </location>
</feature>